<keyword evidence="3" id="KW-0337">GPI-anchor biosynthesis</keyword>
<dbReference type="PANTHER" id="PTHR12468">
    <property type="entry name" value="GPI MANNOSYLTRANSFERASE 2"/>
    <property type="match status" value="1"/>
</dbReference>
<feature type="transmembrane region" description="Helical" evidence="10">
    <location>
        <begin position="160"/>
        <end position="186"/>
    </location>
</feature>
<comment type="subcellular location">
    <subcellularLocation>
        <location evidence="1">Endoplasmic reticulum membrane</location>
        <topology evidence="1">Multi-pass membrane protein</topology>
    </subcellularLocation>
</comment>
<reference evidence="11" key="2">
    <citation type="submission" date="2023-01" db="EMBL/GenBank/DDBJ databases">
        <authorList>
            <person name="Sun Q."/>
            <person name="Evtushenko L."/>
        </authorList>
    </citation>
    <scope>NUCLEOTIDE SEQUENCE</scope>
    <source>
        <strain evidence="11">VKM Ac-1020</strain>
    </source>
</reference>
<dbReference type="Proteomes" id="UP001142462">
    <property type="component" value="Unassembled WGS sequence"/>
</dbReference>
<evidence type="ECO:0000256" key="10">
    <source>
        <dbReference type="SAM" id="Phobius"/>
    </source>
</evidence>
<keyword evidence="6 10" id="KW-0812">Transmembrane</keyword>
<comment type="pathway">
    <text evidence="2">Glycolipid biosynthesis; glycosylphosphatidylinositol-anchor biosynthesis.</text>
</comment>
<keyword evidence="8 10" id="KW-1133">Transmembrane helix</keyword>
<protein>
    <recommendedName>
        <fullName evidence="13">Mannosyltransferase PIG-V</fullName>
    </recommendedName>
</protein>
<dbReference type="GO" id="GO:0000009">
    <property type="term" value="F:alpha-1,6-mannosyltransferase activity"/>
    <property type="evidence" value="ECO:0007669"/>
    <property type="project" value="InterPro"/>
</dbReference>
<feature type="transmembrane region" description="Helical" evidence="10">
    <location>
        <begin position="20"/>
        <end position="41"/>
    </location>
</feature>
<dbReference type="InterPro" id="IPR007315">
    <property type="entry name" value="PIG-V/Gpi18"/>
</dbReference>
<comment type="caution">
    <text evidence="11">The sequence shown here is derived from an EMBL/GenBank/DDBJ whole genome shotgun (WGS) entry which is preliminary data.</text>
</comment>
<reference evidence="11" key="1">
    <citation type="journal article" date="2014" name="Int. J. Syst. Evol. Microbiol.">
        <title>Complete genome sequence of Corynebacterium casei LMG S-19264T (=DSM 44701T), isolated from a smear-ripened cheese.</title>
        <authorList>
            <consortium name="US DOE Joint Genome Institute (JGI-PGF)"/>
            <person name="Walter F."/>
            <person name="Albersmeier A."/>
            <person name="Kalinowski J."/>
            <person name="Ruckert C."/>
        </authorList>
    </citation>
    <scope>NUCLEOTIDE SEQUENCE</scope>
    <source>
        <strain evidence="11">VKM Ac-1020</strain>
    </source>
</reference>
<keyword evidence="7" id="KW-0256">Endoplasmic reticulum</keyword>
<evidence type="ECO:0000256" key="9">
    <source>
        <dbReference type="ARBA" id="ARBA00023136"/>
    </source>
</evidence>
<gene>
    <name evidence="11" type="ORF">GCM10017576_05750</name>
</gene>
<name>A0A9W6LVK9_9MICO</name>
<evidence type="ECO:0000256" key="3">
    <source>
        <dbReference type="ARBA" id="ARBA00022502"/>
    </source>
</evidence>
<evidence type="ECO:0000256" key="1">
    <source>
        <dbReference type="ARBA" id="ARBA00004477"/>
    </source>
</evidence>
<dbReference type="EMBL" id="BSEJ01000001">
    <property type="protein sequence ID" value="GLJ60446.1"/>
    <property type="molecule type" value="Genomic_DNA"/>
</dbReference>
<evidence type="ECO:0000313" key="11">
    <source>
        <dbReference type="EMBL" id="GLJ60446.1"/>
    </source>
</evidence>
<sequence>MAHSGVTETAPAAGWRAWPAPARVAAVYLAARLVTTALMLLTAQQSPSSSRHGPDPTLVDYILGWDAQWYWTVAVSGYPAELPLTETGEVAQNAWAFMPVYAHLARLAGNVFGAGAWWVGALLVSLAAGYGACVALHALLRERLDEDQAMWGVVLLASGPLAALFQVGYAESLFLLLLIASLLCVVRRRWRGLYLLVPLMGFTRPGVLAFALFLGLYGLWRLAPARRRTLGGPTRWEVVHIIALGAIATAVGFSWQHIAGVVTGDPGAYLATELAWRRSWTGDSGGFIPFEGWPQAAAVWAGIWGIPTWAGYALLVVLVVGAVAAILLAPQARRAGGELQLWALSYLVYLLAVFFPQSSVFRLLLPLAPLACAALAVPRGRGYRFASLALCLAGQWAWIHGMYGLGNTFWLIP</sequence>
<keyword evidence="5" id="KW-0808">Transferase</keyword>
<keyword evidence="4" id="KW-0328">Glycosyltransferase</keyword>
<dbReference type="GO" id="GO:0016020">
    <property type="term" value="C:membrane"/>
    <property type="evidence" value="ECO:0007669"/>
    <property type="project" value="GOC"/>
</dbReference>
<feature type="transmembrane region" description="Helical" evidence="10">
    <location>
        <begin position="339"/>
        <end position="355"/>
    </location>
</feature>
<accession>A0A9W6LVK9</accession>
<evidence type="ECO:0008006" key="13">
    <source>
        <dbReference type="Google" id="ProtNLM"/>
    </source>
</evidence>
<feature type="transmembrane region" description="Helical" evidence="10">
    <location>
        <begin position="385"/>
        <end position="403"/>
    </location>
</feature>
<evidence type="ECO:0000256" key="6">
    <source>
        <dbReference type="ARBA" id="ARBA00022692"/>
    </source>
</evidence>
<keyword evidence="12" id="KW-1185">Reference proteome</keyword>
<dbReference type="AlphaFoldDB" id="A0A9W6LVK9"/>
<organism evidence="11 12">
    <name type="scientific">Microbacterium barkeri</name>
    <dbReference type="NCBI Taxonomy" id="33917"/>
    <lineage>
        <taxon>Bacteria</taxon>
        <taxon>Bacillati</taxon>
        <taxon>Actinomycetota</taxon>
        <taxon>Actinomycetes</taxon>
        <taxon>Micrococcales</taxon>
        <taxon>Microbacteriaceae</taxon>
        <taxon>Microbacterium</taxon>
    </lineage>
</organism>
<evidence type="ECO:0000256" key="5">
    <source>
        <dbReference type="ARBA" id="ARBA00022679"/>
    </source>
</evidence>
<evidence type="ECO:0000256" key="2">
    <source>
        <dbReference type="ARBA" id="ARBA00004687"/>
    </source>
</evidence>
<evidence type="ECO:0000256" key="7">
    <source>
        <dbReference type="ARBA" id="ARBA00022824"/>
    </source>
</evidence>
<feature type="transmembrane region" description="Helical" evidence="10">
    <location>
        <begin position="309"/>
        <end position="327"/>
    </location>
</feature>
<feature type="transmembrane region" description="Helical" evidence="10">
    <location>
        <begin position="116"/>
        <end position="140"/>
    </location>
</feature>
<dbReference type="GO" id="GO:0031501">
    <property type="term" value="C:mannosyltransferase complex"/>
    <property type="evidence" value="ECO:0007669"/>
    <property type="project" value="TreeGrafter"/>
</dbReference>
<evidence type="ECO:0000313" key="12">
    <source>
        <dbReference type="Proteomes" id="UP001142462"/>
    </source>
</evidence>
<dbReference type="GO" id="GO:0004376">
    <property type="term" value="F:GPI mannosyltransferase activity"/>
    <property type="evidence" value="ECO:0007669"/>
    <property type="project" value="InterPro"/>
</dbReference>
<feature type="transmembrane region" description="Helical" evidence="10">
    <location>
        <begin position="193"/>
        <end position="220"/>
    </location>
</feature>
<dbReference type="GO" id="GO:0006506">
    <property type="term" value="P:GPI anchor biosynthetic process"/>
    <property type="evidence" value="ECO:0007669"/>
    <property type="project" value="UniProtKB-KW"/>
</dbReference>
<dbReference type="RefSeq" id="WP_271172152.1">
    <property type="nucleotide sequence ID" value="NZ_BSEJ01000001.1"/>
</dbReference>
<dbReference type="PANTHER" id="PTHR12468:SF2">
    <property type="entry name" value="GPI MANNOSYLTRANSFERASE 2"/>
    <property type="match status" value="1"/>
</dbReference>
<evidence type="ECO:0000256" key="4">
    <source>
        <dbReference type="ARBA" id="ARBA00022676"/>
    </source>
</evidence>
<evidence type="ECO:0000256" key="8">
    <source>
        <dbReference type="ARBA" id="ARBA00022989"/>
    </source>
</evidence>
<proteinExistence type="predicted"/>
<keyword evidence="9 10" id="KW-0472">Membrane</keyword>